<reference evidence="4" key="1">
    <citation type="submission" date="2022-03" db="EMBL/GenBank/DDBJ databases">
        <authorList>
            <person name="Sayadi A."/>
        </authorList>
    </citation>
    <scope>NUCLEOTIDE SEQUENCE</scope>
</reference>
<dbReference type="EMBL" id="CAKOFQ010006806">
    <property type="protein sequence ID" value="CAH1973213.1"/>
    <property type="molecule type" value="Genomic_DNA"/>
</dbReference>
<evidence type="ECO:0000313" key="4">
    <source>
        <dbReference type="EMBL" id="CAH1973213.1"/>
    </source>
</evidence>
<dbReference type="OrthoDB" id="205623at2759"/>
<evidence type="ECO:0000256" key="2">
    <source>
        <dbReference type="ARBA" id="ARBA00022679"/>
    </source>
</evidence>
<comment type="similarity">
    <text evidence="1">Belongs to the sulfotransferase 1 family.</text>
</comment>
<protein>
    <recommendedName>
        <fullName evidence="3">Sulfotransferase domain-containing protein</fullName>
    </recommendedName>
</protein>
<feature type="domain" description="Sulfotransferase" evidence="3">
    <location>
        <begin position="43"/>
        <end position="307"/>
    </location>
</feature>
<dbReference type="InterPro" id="IPR027417">
    <property type="entry name" value="P-loop_NTPase"/>
</dbReference>
<evidence type="ECO:0000259" key="3">
    <source>
        <dbReference type="Pfam" id="PF00685"/>
    </source>
</evidence>
<keyword evidence="2" id="KW-0808">Transferase</keyword>
<name>A0A9P0KG45_ACAOB</name>
<dbReference type="InterPro" id="IPR000863">
    <property type="entry name" value="Sulfotransferase_dom"/>
</dbReference>
<dbReference type="AlphaFoldDB" id="A0A9P0KG45"/>
<comment type="caution">
    <text evidence="4">The sequence shown here is derived from an EMBL/GenBank/DDBJ whole genome shotgun (WGS) entry which is preliminary data.</text>
</comment>
<dbReference type="GO" id="GO:0008146">
    <property type="term" value="F:sulfotransferase activity"/>
    <property type="evidence" value="ECO:0007669"/>
    <property type="project" value="InterPro"/>
</dbReference>
<keyword evidence="5" id="KW-1185">Reference proteome</keyword>
<dbReference type="SUPFAM" id="SSF52540">
    <property type="entry name" value="P-loop containing nucleoside triphosphate hydrolases"/>
    <property type="match status" value="1"/>
</dbReference>
<proteinExistence type="inferred from homology"/>
<organism evidence="4 5">
    <name type="scientific">Acanthoscelides obtectus</name>
    <name type="common">Bean weevil</name>
    <name type="synonym">Bruchus obtectus</name>
    <dbReference type="NCBI Taxonomy" id="200917"/>
    <lineage>
        <taxon>Eukaryota</taxon>
        <taxon>Metazoa</taxon>
        <taxon>Ecdysozoa</taxon>
        <taxon>Arthropoda</taxon>
        <taxon>Hexapoda</taxon>
        <taxon>Insecta</taxon>
        <taxon>Pterygota</taxon>
        <taxon>Neoptera</taxon>
        <taxon>Endopterygota</taxon>
        <taxon>Coleoptera</taxon>
        <taxon>Polyphaga</taxon>
        <taxon>Cucujiformia</taxon>
        <taxon>Chrysomeloidea</taxon>
        <taxon>Chrysomelidae</taxon>
        <taxon>Bruchinae</taxon>
        <taxon>Bruchini</taxon>
        <taxon>Acanthoscelides</taxon>
    </lineage>
</organism>
<dbReference type="Pfam" id="PF00685">
    <property type="entry name" value="Sulfotransfer_1"/>
    <property type="match status" value="1"/>
</dbReference>
<dbReference type="Proteomes" id="UP001152888">
    <property type="component" value="Unassembled WGS sequence"/>
</dbReference>
<gene>
    <name evidence="4" type="ORF">ACAOBT_LOCUS10420</name>
</gene>
<evidence type="ECO:0000313" key="5">
    <source>
        <dbReference type="Proteomes" id="UP001152888"/>
    </source>
</evidence>
<dbReference type="Gene3D" id="3.40.50.300">
    <property type="entry name" value="P-loop containing nucleotide triphosphate hydrolases"/>
    <property type="match status" value="1"/>
</dbReference>
<accession>A0A9P0KG45</accession>
<dbReference type="PANTHER" id="PTHR11783">
    <property type="entry name" value="SULFOTRANSFERASE SULT"/>
    <property type="match status" value="1"/>
</dbReference>
<evidence type="ECO:0000256" key="1">
    <source>
        <dbReference type="ARBA" id="ARBA00005771"/>
    </source>
</evidence>
<sequence>MHDNHIFANVIKMSEETVLFRGFTLPRIFEEKQEKLDNFSVRDEDVWICGIPKSGTRWTQELVWMLMHDLDFEGAKEDLSERVILVESDRLEDSHKYQLERFRDTLGLLLKKYKEGPIAVKTHLPWVMLPKQIQEFKKRPKIIYLVRNPKSLVCSLVHWKNLMHGKVEPVEGVADRFMDGTEVYHPYWQHVLQFWQHRHEPNIMILRYEEMVKDPPAMIKRVAEFLGKKLTAEQLTKLADHVSVDSMKKNRAVNNEPMIERRRAAFGLGKTNENHIRKGKADSYKEEMLPELIVKMDKWIEENTKDTEFNVL</sequence>